<evidence type="ECO:0000313" key="2">
    <source>
        <dbReference type="Proteomes" id="UP001259832"/>
    </source>
</evidence>
<protein>
    <submittedName>
        <fullName evidence="1">Uncharacterized protein</fullName>
    </submittedName>
</protein>
<dbReference type="AlphaFoldDB" id="A0AAD9LAZ7"/>
<organism evidence="1 2">
    <name type="scientific">Phytophthora citrophthora</name>
    <dbReference type="NCBI Taxonomy" id="4793"/>
    <lineage>
        <taxon>Eukaryota</taxon>
        <taxon>Sar</taxon>
        <taxon>Stramenopiles</taxon>
        <taxon>Oomycota</taxon>
        <taxon>Peronosporomycetes</taxon>
        <taxon>Peronosporales</taxon>
        <taxon>Peronosporaceae</taxon>
        <taxon>Phytophthora</taxon>
    </lineage>
</organism>
<evidence type="ECO:0000313" key="1">
    <source>
        <dbReference type="EMBL" id="KAK1929781.1"/>
    </source>
</evidence>
<accession>A0AAD9LAZ7</accession>
<dbReference type="EMBL" id="JASMQC010000045">
    <property type="protein sequence ID" value="KAK1929781.1"/>
    <property type="molecule type" value="Genomic_DNA"/>
</dbReference>
<gene>
    <name evidence="1" type="ORF">P3T76_014816</name>
</gene>
<keyword evidence="2" id="KW-1185">Reference proteome</keyword>
<comment type="caution">
    <text evidence="1">The sequence shown here is derived from an EMBL/GenBank/DDBJ whole genome shotgun (WGS) entry which is preliminary data.</text>
</comment>
<proteinExistence type="predicted"/>
<name>A0AAD9LAZ7_9STRA</name>
<dbReference type="Proteomes" id="UP001259832">
    <property type="component" value="Unassembled WGS sequence"/>
</dbReference>
<reference evidence="1" key="1">
    <citation type="submission" date="2023-08" db="EMBL/GenBank/DDBJ databases">
        <title>Reference Genome Resource for the Citrus Pathogen Phytophthora citrophthora.</title>
        <authorList>
            <person name="Moller H."/>
            <person name="Coetzee B."/>
            <person name="Rose L.J."/>
            <person name="Van Niekerk J.M."/>
        </authorList>
    </citation>
    <scope>NUCLEOTIDE SEQUENCE</scope>
    <source>
        <strain evidence="1">STE-U-9442</strain>
    </source>
</reference>
<sequence length="160" mass="18329">MKMNSFFALSKAPLSKLLKILNFWGSGANVTEAVQHVEITPKAAVQWYAYARDVFTTEMLLCDMQHEKEAKIPPWLKAPRLLGVWWSGSNRQTWLAKDVYGDGTKRTLSKCINKYIKLRTLIITDQFKSHVTEVTSGHSQSTMYIFEKNEVLAGMQCMHQ</sequence>